<comment type="caution">
    <text evidence="2">The sequence shown here is derived from an EMBL/GenBank/DDBJ whole genome shotgun (WGS) entry which is preliminary data.</text>
</comment>
<dbReference type="PROSITE" id="PS50011">
    <property type="entry name" value="PROTEIN_KINASE_DOM"/>
    <property type="match status" value="1"/>
</dbReference>
<accession>A0A4S4N1M9</accession>
<dbReference type="InterPro" id="IPR008266">
    <property type="entry name" value="Tyr_kinase_AS"/>
</dbReference>
<dbReference type="SUPFAM" id="SSF56112">
    <property type="entry name" value="Protein kinase-like (PK-like)"/>
    <property type="match status" value="1"/>
</dbReference>
<organism evidence="2 3">
    <name type="scientific">Antrodiella citrinella</name>
    <dbReference type="NCBI Taxonomy" id="2447956"/>
    <lineage>
        <taxon>Eukaryota</taxon>
        <taxon>Fungi</taxon>
        <taxon>Dikarya</taxon>
        <taxon>Basidiomycota</taxon>
        <taxon>Agaricomycotina</taxon>
        <taxon>Agaricomycetes</taxon>
        <taxon>Polyporales</taxon>
        <taxon>Steccherinaceae</taxon>
        <taxon>Antrodiella</taxon>
    </lineage>
</organism>
<dbReference type="GO" id="GO:0005524">
    <property type="term" value="F:ATP binding"/>
    <property type="evidence" value="ECO:0007669"/>
    <property type="project" value="InterPro"/>
</dbReference>
<dbReference type="InterPro" id="IPR051681">
    <property type="entry name" value="Ser/Thr_Kinases-Pseudokinases"/>
</dbReference>
<dbReference type="InterPro" id="IPR001245">
    <property type="entry name" value="Ser-Thr/Tyr_kinase_cat_dom"/>
</dbReference>
<dbReference type="InterPro" id="IPR011009">
    <property type="entry name" value="Kinase-like_dom_sf"/>
</dbReference>
<dbReference type="AlphaFoldDB" id="A0A4S4N1M9"/>
<name>A0A4S4N1M9_9APHY</name>
<dbReference type="PROSITE" id="PS00109">
    <property type="entry name" value="PROTEIN_KINASE_TYR"/>
    <property type="match status" value="1"/>
</dbReference>
<gene>
    <name evidence="2" type="ORF">EUX98_g1317</name>
</gene>
<dbReference type="EMBL" id="SGPM01000014">
    <property type="protein sequence ID" value="THH32824.1"/>
    <property type="molecule type" value="Genomic_DNA"/>
</dbReference>
<dbReference type="PANTHER" id="PTHR44329">
    <property type="entry name" value="SERINE/THREONINE-PROTEIN KINASE TNNI3K-RELATED"/>
    <property type="match status" value="1"/>
</dbReference>
<dbReference type="Proteomes" id="UP000308730">
    <property type="component" value="Unassembled WGS sequence"/>
</dbReference>
<evidence type="ECO:0000259" key="1">
    <source>
        <dbReference type="PROSITE" id="PS50011"/>
    </source>
</evidence>
<feature type="domain" description="Protein kinase" evidence="1">
    <location>
        <begin position="188"/>
        <end position="455"/>
    </location>
</feature>
<evidence type="ECO:0000313" key="2">
    <source>
        <dbReference type="EMBL" id="THH32824.1"/>
    </source>
</evidence>
<proteinExistence type="predicted"/>
<dbReference type="Gene3D" id="1.10.510.10">
    <property type="entry name" value="Transferase(Phosphotransferase) domain 1"/>
    <property type="match status" value="1"/>
</dbReference>
<sequence length="601" mass="67222">MKRKESTFAYSVPRDVVGKRQLIAMVCVECRRMGLICNGVLPCTTCISRGQGYKCVKRVAGQKRRTDDSASEDTIADAHLKMSEIMASMSYTELGFTTRDHALFQHISRLVENALKTKSGKEILLSFRGKQAMAILDWFQEFIKEPFPQSRLWGAMFEDDYALRRLLIKLSKASGVLPSHLFLDEIRCFNRDPVAGGGFADICRGTYYAQPVALKRLRVFKTNEDLEKARKAFCDEALVWQHLRHKHILPFLGIDLRTFAPLHCMVSPWMENGNIMQCINTLHEKQVNVPFNRWVRQITEGLEYLHGQRIVHGDLRGANILITSDLHVQLCDFGLAKFADSTTASWGSIAGGAVRWLAPEVLKGSRPTFKSDTYAFGCVCLEIYTRKHPFADIASDTQVVARVLQGARPEKPENSGRFQQGFWNLVKMCWNEDPADRPDAAFLMKWLDPKDDGLLMADYDLIFAPHPKRDRDKSPSLNYFVSSQDEEEAAFLDAHSAFEPSSFKASSVIKSAFGSPFSELNFSPSSSSFGVVSLPNSSINPSPEEAGPIKMKPSRKLFTNSPLAQSFSTSSSPFTIISSGGSMPVAINASGKSVRFDTDNF</sequence>
<reference evidence="2 3" key="1">
    <citation type="submission" date="2019-02" db="EMBL/GenBank/DDBJ databases">
        <title>Genome sequencing of the rare red list fungi Antrodiella citrinella (Flaviporus citrinellus).</title>
        <authorList>
            <person name="Buettner E."/>
            <person name="Kellner H."/>
        </authorList>
    </citation>
    <scope>NUCLEOTIDE SEQUENCE [LARGE SCALE GENOMIC DNA]</scope>
    <source>
        <strain evidence="2 3">DSM 108506</strain>
    </source>
</reference>
<dbReference type="OrthoDB" id="2795153at2759"/>
<protein>
    <recommendedName>
        <fullName evidence="1">Protein kinase domain-containing protein</fullName>
    </recommendedName>
</protein>
<evidence type="ECO:0000313" key="3">
    <source>
        <dbReference type="Proteomes" id="UP000308730"/>
    </source>
</evidence>
<keyword evidence="3" id="KW-1185">Reference proteome</keyword>
<dbReference type="GO" id="GO:0004674">
    <property type="term" value="F:protein serine/threonine kinase activity"/>
    <property type="evidence" value="ECO:0007669"/>
    <property type="project" value="TreeGrafter"/>
</dbReference>
<dbReference type="InterPro" id="IPR000719">
    <property type="entry name" value="Prot_kinase_dom"/>
</dbReference>
<dbReference type="Pfam" id="PF07714">
    <property type="entry name" value="PK_Tyr_Ser-Thr"/>
    <property type="match status" value="1"/>
</dbReference>
<dbReference type="PRINTS" id="PR00109">
    <property type="entry name" value="TYRKINASE"/>
</dbReference>